<dbReference type="EMBL" id="GGEC01074007">
    <property type="protein sequence ID" value="MBX54491.1"/>
    <property type="molecule type" value="Transcribed_RNA"/>
</dbReference>
<protein>
    <submittedName>
        <fullName evidence="1">Uncharacterized protein</fullName>
    </submittedName>
</protein>
<dbReference type="AlphaFoldDB" id="A0A2P2PIL8"/>
<accession>A0A2P2PIL8</accession>
<organism evidence="1">
    <name type="scientific">Rhizophora mucronata</name>
    <name type="common">Asiatic mangrove</name>
    <dbReference type="NCBI Taxonomy" id="61149"/>
    <lineage>
        <taxon>Eukaryota</taxon>
        <taxon>Viridiplantae</taxon>
        <taxon>Streptophyta</taxon>
        <taxon>Embryophyta</taxon>
        <taxon>Tracheophyta</taxon>
        <taxon>Spermatophyta</taxon>
        <taxon>Magnoliopsida</taxon>
        <taxon>eudicotyledons</taxon>
        <taxon>Gunneridae</taxon>
        <taxon>Pentapetalae</taxon>
        <taxon>rosids</taxon>
        <taxon>fabids</taxon>
        <taxon>Malpighiales</taxon>
        <taxon>Rhizophoraceae</taxon>
        <taxon>Rhizophora</taxon>
    </lineage>
</organism>
<proteinExistence type="predicted"/>
<name>A0A2P2PIL8_RHIMU</name>
<evidence type="ECO:0000313" key="1">
    <source>
        <dbReference type="EMBL" id="MBX54491.1"/>
    </source>
</evidence>
<reference evidence="1" key="1">
    <citation type="submission" date="2018-02" db="EMBL/GenBank/DDBJ databases">
        <title>Rhizophora mucronata_Transcriptome.</title>
        <authorList>
            <person name="Meera S.P."/>
            <person name="Sreeshan A."/>
            <person name="Augustine A."/>
        </authorList>
    </citation>
    <scope>NUCLEOTIDE SEQUENCE</scope>
    <source>
        <tissue evidence="1">Leaf</tissue>
    </source>
</reference>
<sequence length="19" mass="2259">MVAKLFVKDFFVWNTKAVD</sequence>